<name>A0A6A6W273_9PEZI</name>
<dbReference type="OrthoDB" id="5377599at2759"/>
<gene>
    <name evidence="3" type="ORF">EJ05DRAFT_72003</name>
</gene>
<feature type="compositionally biased region" description="Polar residues" evidence="1">
    <location>
        <begin position="50"/>
        <end position="79"/>
    </location>
</feature>
<feature type="compositionally biased region" description="Basic residues" evidence="1">
    <location>
        <begin position="312"/>
        <end position="326"/>
    </location>
</feature>
<proteinExistence type="predicted"/>
<reference evidence="3" key="1">
    <citation type="journal article" date="2020" name="Stud. Mycol.">
        <title>101 Dothideomycetes genomes: a test case for predicting lifestyles and emergence of pathogens.</title>
        <authorList>
            <person name="Haridas S."/>
            <person name="Albert R."/>
            <person name="Binder M."/>
            <person name="Bloem J."/>
            <person name="Labutti K."/>
            <person name="Salamov A."/>
            <person name="Andreopoulos B."/>
            <person name="Baker S."/>
            <person name="Barry K."/>
            <person name="Bills G."/>
            <person name="Bluhm B."/>
            <person name="Cannon C."/>
            <person name="Castanera R."/>
            <person name="Culley D."/>
            <person name="Daum C."/>
            <person name="Ezra D."/>
            <person name="Gonzalez J."/>
            <person name="Henrissat B."/>
            <person name="Kuo A."/>
            <person name="Liang C."/>
            <person name="Lipzen A."/>
            <person name="Lutzoni F."/>
            <person name="Magnuson J."/>
            <person name="Mondo S."/>
            <person name="Nolan M."/>
            <person name="Ohm R."/>
            <person name="Pangilinan J."/>
            <person name="Park H.-J."/>
            <person name="Ramirez L."/>
            <person name="Alfaro M."/>
            <person name="Sun H."/>
            <person name="Tritt A."/>
            <person name="Yoshinaga Y."/>
            <person name="Zwiers L.-H."/>
            <person name="Turgeon B."/>
            <person name="Goodwin S."/>
            <person name="Spatafora J."/>
            <person name="Crous P."/>
            <person name="Grigoriev I."/>
        </authorList>
    </citation>
    <scope>NUCLEOTIDE SEQUENCE</scope>
    <source>
        <strain evidence="3">CBS 121739</strain>
    </source>
</reference>
<dbReference type="AlphaFoldDB" id="A0A6A6W273"/>
<dbReference type="InterPro" id="IPR057218">
    <property type="entry name" value="DUF7896"/>
</dbReference>
<dbReference type="PANTHER" id="PTHR42031">
    <property type="entry name" value="KEY LIME PATHOGENICITY PROTEIN"/>
    <property type="match status" value="1"/>
</dbReference>
<feature type="domain" description="DUF7896" evidence="2">
    <location>
        <begin position="274"/>
        <end position="354"/>
    </location>
</feature>
<evidence type="ECO:0000313" key="4">
    <source>
        <dbReference type="Proteomes" id="UP000799437"/>
    </source>
</evidence>
<dbReference type="RefSeq" id="XP_033599114.1">
    <property type="nucleotide sequence ID" value="XM_033749924.1"/>
</dbReference>
<organism evidence="3 4">
    <name type="scientific">Pseudovirgaria hyperparasitica</name>
    <dbReference type="NCBI Taxonomy" id="470096"/>
    <lineage>
        <taxon>Eukaryota</taxon>
        <taxon>Fungi</taxon>
        <taxon>Dikarya</taxon>
        <taxon>Ascomycota</taxon>
        <taxon>Pezizomycotina</taxon>
        <taxon>Dothideomycetes</taxon>
        <taxon>Dothideomycetes incertae sedis</taxon>
        <taxon>Acrospermales</taxon>
        <taxon>Acrospermaceae</taxon>
        <taxon>Pseudovirgaria</taxon>
    </lineage>
</organism>
<protein>
    <recommendedName>
        <fullName evidence="2">DUF7896 domain-containing protein</fullName>
    </recommendedName>
</protein>
<dbReference type="EMBL" id="ML996575">
    <property type="protein sequence ID" value="KAF2756663.1"/>
    <property type="molecule type" value="Genomic_DNA"/>
</dbReference>
<feature type="region of interest" description="Disordered" evidence="1">
    <location>
        <begin position="189"/>
        <end position="208"/>
    </location>
</feature>
<dbReference type="Proteomes" id="UP000799437">
    <property type="component" value="Unassembled WGS sequence"/>
</dbReference>
<accession>A0A6A6W273</accession>
<sequence length="478" mass="52433">MNASSQSAPAESFCGDIYTNFADASASTFGQNAPKTDLSFGQPDFHYGGTSPTESASSIDTPTSSAMESQLSCENSSAGTSYNSTPFEMLRVDSNVSACSNVCTRESSLFPESHHVKFESSNSNFITSPVFVSAVDQPQSLLSSYGVQEAPYSQSVTQSDLVEEMQRSTSYQSAVSTQSRCSQRKQEVLASAARPIAPKSATETAASRASCQTKMVRIKSQDGSSKDVAQITKAPYIRPQHPKTLCPHCNEYPDGFRGEHELRRHVDRKHATVKKVWVTVDASEGKRFLANCKQCRNRKQYGAYYNAAAHLRRAHFHPRKRGRKGKHDSEKRGGKGGGDDPPMDYLKQHWMKEIEVHVSNDALFSNSDGDVVDTQEAQSPCDVPYNFTHSHIVDEHGVPQYATAQLPSSASVPTTSIQASTALVTPELYQPQFDPSSSLMGDYSAYDYTTAYQTLDYSSAFDFGNAHYNPTLFANNPQ</sequence>
<evidence type="ECO:0000256" key="1">
    <source>
        <dbReference type="SAM" id="MobiDB-lite"/>
    </source>
</evidence>
<dbReference type="Pfam" id="PF25438">
    <property type="entry name" value="DUF7896"/>
    <property type="match status" value="1"/>
</dbReference>
<dbReference type="GeneID" id="54490978"/>
<feature type="region of interest" description="Disordered" evidence="1">
    <location>
        <begin position="40"/>
        <end position="79"/>
    </location>
</feature>
<feature type="region of interest" description="Disordered" evidence="1">
    <location>
        <begin position="312"/>
        <end position="343"/>
    </location>
</feature>
<evidence type="ECO:0000259" key="2">
    <source>
        <dbReference type="Pfam" id="PF25438"/>
    </source>
</evidence>
<evidence type="ECO:0000313" key="3">
    <source>
        <dbReference type="EMBL" id="KAF2756663.1"/>
    </source>
</evidence>
<dbReference type="PANTHER" id="PTHR42031:SF1">
    <property type="entry name" value="KEY LIME PATHOGENICITY PROTEIN"/>
    <property type="match status" value="1"/>
</dbReference>
<keyword evidence="4" id="KW-1185">Reference proteome</keyword>